<dbReference type="FunFam" id="1.10.10.10:FF:000056">
    <property type="entry name" value="IclR family transcriptional regulator"/>
    <property type="match status" value="1"/>
</dbReference>
<evidence type="ECO:0000313" key="9">
    <source>
        <dbReference type="Proteomes" id="UP000078290"/>
    </source>
</evidence>
<dbReference type="SUPFAM" id="SSF46785">
    <property type="entry name" value="Winged helix' DNA-binding domain"/>
    <property type="match status" value="1"/>
</dbReference>
<dbReference type="SMART" id="SM00346">
    <property type="entry name" value="HTH_ICLR"/>
    <property type="match status" value="1"/>
</dbReference>
<dbReference type="InterPro" id="IPR014757">
    <property type="entry name" value="Tscrpt_reg_IclR_C"/>
</dbReference>
<gene>
    <name evidence="8" type="ORF">A7K69_07010</name>
</gene>
<feature type="domain" description="IclR-ED" evidence="7">
    <location>
        <begin position="66"/>
        <end position="253"/>
    </location>
</feature>
<dbReference type="CDD" id="cd00090">
    <property type="entry name" value="HTH_ARSR"/>
    <property type="match status" value="1"/>
</dbReference>
<dbReference type="Pfam" id="PF09339">
    <property type="entry name" value="HTH_IclR"/>
    <property type="match status" value="1"/>
</dbReference>
<protein>
    <recommendedName>
        <fullName evidence="5">Glycerol operon regulatory protein</fullName>
    </recommendedName>
</protein>
<keyword evidence="2" id="KW-0238">DNA-binding</keyword>
<dbReference type="SUPFAM" id="SSF55781">
    <property type="entry name" value="GAF domain-like"/>
    <property type="match status" value="1"/>
</dbReference>
<dbReference type="Gene3D" id="3.30.450.40">
    <property type="match status" value="1"/>
</dbReference>
<proteinExistence type="predicted"/>
<evidence type="ECO:0000313" key="8">
    <source>
        <dbReference type="EMBL" id="OAT72688.1"/>
    </source>
</evidence>
<dbReference type="Gene3D" id="1.10.10.10">
    <property type="entry name" value="Winged helix-like DNA-binding domain superfamily/Winged helix DNA-binding domain"/>
    <property type="match status" value="1"/>
</dbReference>
<dbReference type="InterPro" id="IPR036388">
    <property type="entry name" value="WH-like_DNA-bd_sf"/>
</dbReference>
<name>A0A1B7KRI2_PARTM</name>
<dbReference type="GO" id="GO:0045892">
    <property type="term" value="P:negative regulation of DNA-templated transcription"/>
    <property type="evidence" value="ECO:0007669"/>
    <property type="project" value="TreeGrafter"/>
</dbReference>
<sequence>MKERKRRTSFSSLENALRLLHLFSMDETELSIADIAERLNIGKSTAHRLLQTLKSEGFVKKDPKTNLYSLGTSLLAMKKIIHSRFPICQIALPLLQELVALSGESAHIATLYGADVIYLYKAECDHPVRLLSYVGKKNPAFCTSTGQAILAYQPKETIDRIIAQGLPAFTPRTITTPPALLEKLVQVRQQGYAISSEELHEGVTSISAPIRNRNGNVRYSVSIAGPIQRVNDRSLPYLTQLVVQTAQAISAKL</sequence>
<evidence type="ECO:0000259" key="6">
    <source>
        <dbReference type="PROSITE" id="PS51077"/>
    </source>
</evidence>
<dbReference type="RefSeq" id="WP_064551660.1">
    <property type="nucleotide sequence ID" value="NZ_LXMA01000023.1"/>
</dbReference>
<dbReference type="InterPro" id="IPR011991">
    <property type="entry name" value="ArsR-like_HTH"/>
</dbReference>
<dbReference type="PROSITE" id="PS51078">
    <property type="entry name" value="ICLR_ED"/>
    <property type="match status" value="1"/>
</dbReference>
<reference evidence="9" key="1">
    <citation type="submission" date="2016-05" db="EMBL/GenBank/DDBJ databases">
        <authorList>
            <person name="Wang W."/>
            <person name="Zhu L."/>
        </authorList>
    </citation>
    <scope>NUCLEOTIDE SEQUENCE [LARGE SCALE GENOMIC DNA]</scope>
    <source>
        <strain evidence="9">W-2</strain>
    </source>
</reference>
<dbReference type="EMBL" id="LXMA01000023">
    <property type="protein sequence ID" value="OAT72688.1"/>
    <property type="molecule type" value="Genomic_DNA"/>
</dbReference>
<accession>A0A1B7KRI2</accession>
<dbReference type="InterPro" id="IPR050707">
    <property type="entry name" value="HTH_MetabolicPath_Reg"/>
</dbReference>
<organism evidence="8 9">
    <name type="scientific">Parageobacillus thermoglucosidasius</name>
    <name type="common">Geobacillus thermoglucosidasius</name>
    <dbReference type="NCBI Taxonomy" id="1426"/>
    <lineage>
        <taxon>Bacteria</taxon>
        <taxon>Bacillati</taxon>
        <taxon>Bacillota</taxon>
        <taxon>Bacilli</taxon>
        <taxon>Bacillales</taxon>
        <taxon>Anoxybacillaceae</taxon>
        <taxon>Parageobacillus</taxon>
    </lineage>
</organism>
<comment type="function">
    <text evidence="4">May be an activator protein for the gylABX operon.</text>
</comment>
<dbReference type="PANTHER" id="PTHR30136">
    <property type="entry name" value="HELIX-TURN-HELIX TRANSCRIPTIONAL REGULATOR, ICLR FAMILY"/>
    <property type="match status" value="1"/>
</dbReference>
<dbReference type="OrthoDB" id="9778379at2"/>
<comment type="caution">
    <text evidence="8">The sequence shown here is derived from an EMBL/GenBank/DDBJ whole genome shotgun (WGS) entry which is preliminary data.</text>
</comment>
<feature type="domain" description="HTH iclR-type" evidence="6">
    <location>
        <begin position="10"/>
        <end position="72"/>
    </location>
</feature>
<dbReference type="InterPro" id="IPR036390">
    <property type="entry name" value="WH_DNA-bd_sf"/>
</dbReference>
<dbReference type="InterPro" id="IPR005471">
    <property type="entry name" value="Tscrpt_reg_IclR_N"/>
</dbReference>
<evidence type="ECO:0000259" key="7">
    <source>
        <dbReference type="PROSITE" id="PS51078"/>
    </source>
</evidence>
<evidence type="ECO:0000256" key="1">
    <source>
        <dbReference type="ARBA" id="ARBA00023015"/>
    </source>
</evidence>
<evidence type="ECO:0000256" key="4">
    <source>
        <dbReference type="ARBA" id="ARBA00058938"/>
    </source>
</evidence>
<evidence type="ECO:0000256" key="5">
    <source>
        <dbReference type="ARBA" id="ARBA00070406"/>
    </source>
</evidence>
<dbReference type="PANTHER" id="PTHR30136:SF24">
    <property type="entry name" value="HTH-TYPE TRANSCRIPTIONAL REPRESSOR ALLR"/>
    <property type="match status" value="1"/>
</dbReference>
<dbReference type="Proteomes" id="UP000078290">
    <property type="component" value="Unassembled WGS sequence"/>
</dbReference>
<keyword evidence="1" id="KW-0805">Transcription regulation</keyword>
<dbReference type="PROSITE" id="PS51077">
    <property type="entry name" value="HTH_ICLR"/>
    <property type="match status" value="1"/>
</dbReference>
<dbReference type="Pfam" id="PF01614">
    <property type="entry name" value="IclR_C"/>
    <property type="match status" value="1"/>
</dbReference>
<dbReference type="InterPro" id="IPR029016">
    <property type="entry name" value="GAF-like_dom_sf"/>
</dbReference>
<dbReference type="GO" id="GO:0003700">
    <property type="term" value="F:DNA-binding transcription factor activity"/>
    <property type="evidence" value="ECO:0007669"/>
    <property type="project" value="TreeGrafter"/>
</dbReference>
<evidence type="ECO:0000256" key="2">
    <source>
        <dbReference type="ARBA" id="ARBA00023125"/>
    </source>
</evidence>
<keyword evidence="3" id="KW-0804">Transcription</keyword>
<dbReference type="AlphaFoldDB" id="A0A1B7KRI2"/>
<evidence type="ECO:0000256" key="3">
    <source>
        <dbReference type="ARBA" id="ARBA00023163"/>
    </source>
</evidence>
<dbReference type="GO" id="GO:0003677">
    <property type="term" value="F:DNA binding"/>
    <property type="evidence" value="ECO:0007669"/>
    <property type="project" value="UniProtKB-KW"/>
</dbReference>